<reference evidence="1 2" key="1">
    <citation type="journal article" date="2016" name="Genome Announc.">
        <title>Draft Genome Sequence of Paenibacillus amylolyticus Heshi-A3, Isolated from Fermented Rice Bran in a Japanese Fermented Seafood Dish.</title>
        <authorList>
            <person name="Akuzawa S."/>
            <person name="Nagaoka J."/>
            <person name="Kanekatsu M."/>
            <person name="Kubota E."/>
            <person name="Ohtake R."/>
            <person name="Suzuki T."/>
            <person name="Kanesaki Y."/>
        </authorList>
    </citation>
    <scope>NUCLEOTIDE SEQUENCE [LARGE SCALE GENOMIC DNA]</scope>
    <source>
        <strain evidence="1 2">Heshi-A3</strain>
    </source>
</reference>
<dbReference type="AlphaFoldDB" id="A0A100VLA3"/>
<sequence length="87" mass="10236">MDDYFQTALAGYTSETPISDTMLEKLPLFIQVNLLENIVDHFEEMQRAGKEPEANEELLYLIKCLEEDIPYKGFFHEMYSTEAPFEY</sequence>
<reference evidence="2" key="2">
    <citation type="submission" date="2016-01" db="EMBL/GenBank/DDBJ databases">
        <title>Draft Genome Sequence of Paenibacillus amylolyticus Heshi-A3 that Was Isolated from Fermented Rice Bran with Aging Salted Mackerel, Which Was Named Heshiko as Traditional Fermented Seafood in Japan.</title>
        <authorList>
            <person name="Akuzawa S."/>
            <person name="Nakagawa J."/>
            <person name="Kanekatsu T."/>
            <person name="Kubota E."/>
            <person name="Ohtake R."/>
            <person name="Suzuki T."/>
            <person name="Kanesaki Y."/>
        </authorList>
    </citation>
    <scope>NUCLEOTIDE SEQUENCE [LARGE SCALE GENOMIC DNA]</scope>
    <source>
        <strain evidence="2">Heshi-A3</strain>
    </source>
</reference>
<dbReference type="Proteomes" id="UP000069697">
    <property type="component" value="Unassembled WGS sequence"/>
</dbReference>
<dbReference type="EMBL" id="BCNV01000001">
    <property type="protein sequence ID" value="GAS81834.1"/>
    <property type="molecule type" value="Genomic_DNA"/>
</dbReference>
<dbReference type="RefSeq" id="WP_235599497.1">
    <property type="nucleotide sequence ID" value="NZ_BCNV01000001.1"/>
</dbReference>
<gene>
    <name evidence="1" type="ORF">PAHA3_1908</name>
</gene>
<protein>
    <submittedName>
        <fullName evidence="1">Aminoglycoside phosphotransferase</fullName>
    </submittedName>
</protein>
<comment type="caution">
    <text evidence="1">The sequence shown here is derived from an EMBL/GenBank/DDBJ whole genome shotgun (WGS) entry which is preliminary data.</text>
</comment>
<dbReference type="GO" id="GO:0016740">
    <property type="term" value="F:transferase activity"/>
    <property type="evidence" value="ECO:0007669"/>
    <property type="project" value="UniProtKB-KW"/>
</dbReference>
<evidence type="ECO:0000313" key="2">
    <source>
        <dbReference type="Proteomes" id="UP000069697"/>
    </source>
</evidence>
<proteinExistence type="predicted"/>
<keyword evidence="1" id="KW-0808">Transferase</keyword>
<name>A0A100VLA3_PAEAM</name>
<accession>A0A100VLA3</accession>
<organism evidence="1 2">
    <name type="scientific">Paenibacillus amylolyticus</name>
    <dbReference type="NCBI Taxonomy" id="1451"/>
    <lineage>
        <taxon>Bacteria</taxon>
        <taxon>Bacillati</taxon>
        <taxon>Bacillota</taxon>
        <taxon>Bacilli</taxon>
        <taxon>Bacillales</taxon>
        <taxon>Paenibacillaceae</taxon>
        <taxon>Paenibacillus</taxon>
    </lineage>
</organism>
<evidence type="ECO:0000313" key="1">
    <source>
        <dbReference type="EMBL" id="GAS81834.1"/>
    </source>
</evidence>